<keyword evidence="1" id="KW-0812">Transmembrane</keyword>
<feature type="transmembrane region" description="Helical" evidence="1">
    <location>
        <begin position="155"/>
        <end position="173"/>
    </location>
</feature>
<gene>
    <name evidence="2" type="ORF">SAMN02910418_02269</name>
</gene>
<dbReference type="AlphaFoldDB" id="A0A1H4DJE2"/>
<keyword evidence="1" id="KW-1133">Transmembrane helix</keyword>
<accession>A0A1H4DJE2</accession>
<keyword evidence="3" id="KW-1185">Reference proteome</keyword>
<organism evidence="2 3">
    <name type="scientific">Bowdeniella nasicola</name>
    <dbReference type="NCBI Taxonomy" id="208480"/>
    <lineage>
        <taxon>Bacteria</taxon>
        <taxon>Bacillati</taxon>
        <taxon>Actinomycetota</taxon>
        <taxon>Actinomycetes</taxon>
        <taxon>Actinomycetales</taxon>
        <taxon>Actinomycetaceae</taxon>
        <taxon>Bowdeniella</taxon>
    </lineage>
</organism>
<feature type="transmembrane region" description="Helical" evidence="1">
    <location>
        <begin position="84"/>
        <end position="107"/>
    </location>
</feature>
<feature type="transmembrane region" description="Helical" evidence="1">
    <location>
        <begin position="15"/>
        <end position="35"/>
    </location>
</feature>
<keyword evidence="1" id="KW-0472">Membrane</keyword>
<evidence type="ECO:0000313" key="3">
    <source>
        <dbReference type="Proteomes" id="UP000199288"/>
    </source>
</evidence>
<dbReference type="EMBL" id="FNQV01000017">
    <property type="protein sequence ID" value="SEA72901.1"/>
    <property type="molecule type" value="Genomic_DNA"/>
</dbReference>
<evidence type="ECO:0000313" key="2">
    <source>
        <dbReference type="EMBL" id="SEA72901.1"/>
    </source>
</evidence>
<feature type="transmembrane region" description="Helical" evidence="1">
    <location>
        <begin position="128"/>
        <end position="149"/>
    </location>
</feature>
<reference evidence="3" key="1">
    <citation type="submission" date="2016-10" db="EMBL/GenBank/DDBJ databases">
        <authorList>
            <person name="Varghese N."/>
            <person name="Submissions S."/>
        </authorList>
    </citation>
    <scope>NUCLEOTIDE SEQUENCE [LARGE SCALE GENOMIC DNA]</scope>
    <source>
        <strain evidence="3">KPR-1</strain>
    </source>
</reference>
<dbReference type="OrthoDB" id="9939545at2"/>
<protein>
    <submittedName>
        <fullName evidence="2">Uncharacterized protein</fullName>
    </submittedName>
</protein>
<proteinExistence type="predicted"/>
<dbReference type="RefSeq" id="WP_092565970.1">
    <property type="nucleotide sequence ID" value="NZ_FNQV01000017.1"/>
</dbReference>
<feature type="transmembrane region" description="Helical" evidence="1">
    <location>
        <begin position="42"/>
        <end position="64"/>
    </location>
</feature>
<name>A0A1H4DJE2_9ACTO</name>
<dbReference type="Proteomes" id="UP000199288">
    <property type="component" value="Unassembled WGS sequence"/>
</dbReference>
<evidence type="ECO:0000256" key="1">
    <source>
        <dbReference type="SAM" id="Phobius"/>
    </source>
</evidence>
<sequence>MKKSRDLRLAIGPAIPAWSLFAFRFVAAIVIGLLWGAPTWLLLLTSILALASTAAWAPLLGMAFGAVAQFMPARYVDGVLQTSLSWWAAIAAVIVLMQAVLISARFTERTVYTARVELAAIGYVVKRSLPAQLTAQGLWAIACLLPLGVVRVPPGVLGIGVVGLILLAVLVVISQRRND</sequence>